<accession>A0A6B9J7T7</accession>
<proteinExistence type="predicted"/>
<protein>
    <submittedName>
        <fullName evidence="1">Uncharacterized protein</fullName>
    </submittedName>
</protein>
<organism evidence="1 2">
    <name type="scientific">Rhizobium phage RL2RES</name>
    <dbReference type="NCBI Taxonomy" id="103371"/>
    <lineage>
        <taxon>Viruses</taxon>
        <taxon>Duplodnaviria</taxon>
        <taxon>Heunggongvirae</taxon>
        <taxon>Uroviricota</taxon>
        <taxon>Caudoviricetes</taxon>
        <taxon>Pootjesviridae</taxon>
        <taxon>Innesvirus</taxon>
        <taxon>Innesvirus RL2RES</taxon>
    </lineage>
</organism>
<dbReference type="EMBL" id="MN549361">
    <property type="protein sequence ID" value="QGZ14301.1"/>
    <property type="molecule type" value="Genomic_DNA"/>
</dbReference>
<gene>
    <name evidence="1" type="ORF">RL2RES_072</name>
</gene>
<keyword evidence="2" id="KW-1185">Reference proteome</keyword>
<evidence type="ECO:0000313" key="1">
    <source>
        <dbReference type="EMBL" id="QGZ14301.1"/>
    </source>
</evidence>
<reference evidence="1 2" key="1">
    <citation type="submission" date="2019-10" db="EMBL/GenBank/DDBJ databases">
        <title>Complete genome sequence of bacteriophage vB_RLeM_RL2RES.</title>
        <authorList>
            <person name="Gunathilake D."/>
            <person name="Bhat S."/>
            <person name="Yost C.K."/>
            <person name="Hynes M.F."/>
        </authorList>
    </citation>
    <scope>NUCLEOTIDE SEQUENCE [LARGE SCALE GENOMIC DNA]</scope>
</reference>
<sequence>MANIQQKEVAEEVVRRYFKSRLTFTELSSEFWVSGKPGDILEFLQSYGACLERVGEDNVEDFVLESFGDLRWKIKALVTF</sequence>
<dbReference type="Proteomes" id="UP000433502">
    <property type="component" value="Segment"/>
</dbReference>
<name>A0A6B9J7T7_9CAUD</name>
<evidence type="ECO:0000313" key="2">
    <source>
        <dbReference type="Proteomes" id="UP000433502"/>
    </source>
</evidence>